<proteinExistence type="predicted"/>
<evidence type="ECO:0000313" key="3">
    <source>
        <dbReference type="Proteomes" id="UP001597139"/>
    </source>
</evidence>
<keyword evidence="1" id="KW-0472">Membrane</keyword>
<feature type="transmembrane region" description="Helical" evidence="1">
    <location>
        <begin position="35"/>
        <end position="53"/>
    </location>
</feature>
<name>A0ABD6BW78_9EURY</name>
<dbReference type="RefSeq" id="WP_267647291.1">
    <property type="nucleotide sequence ID" value="NZ_JANHGR010000002.1"/>
</dbReference>
<organism evidence="2 3">
    <name type="scientific">Halolamina litorea</name>
    <dbReference type="NCBI Taxonomy" id="1515593"/>
    <lineage>
        <taxon>Archaea</taxon>
        <taxon>Methanobacteriati</taxon>
        <taxon>Methanobacteriota</taxon>
        <taxon>Stenosarchaea group</taxon>
        <taxon>Halobacteria</taxon>
        <taxon>Halobacteriales</taxon>
        <taxon>Haloferacaceae</taxon>
    </lineage>
</organism>
<evidence type="ECO:0000256" key="1">
    <source>
        <dbReference type="SAM" id="Phobius"/>
    </source>
</evidence>
<dbReference type="AlphaFoldDB" id="A0ABD6BW78"/>
<sequence>MSDEPILSTEQKTTFLFVFLGVLGWYAAAQVDAGRVAQFALLIGLGVVVPTLLNERRRRGDAE</sequence>
<keyword evidence="3" id="KW-1185">Reference proteome</keyword>
<keyword evidence="1" id="KW-1133">Transmembrane helix</keyword>
<gene>
    <name evidence="2" type="ORF">ACFSAU_12845</name>
</gene>
<reference evidence="2 3" key="1">
    <citation type="journal article" date="2019" name="Int. J. Syst. Evol. Microbiol.">
        <title>The Global Catalogue of Microorganisms (GCM) 10K type strain sequencing project: providing services to taxonomists for standard genome sequencing and annotation.</title>
        <authorList>
            <consortium name="The Broad Institute Genomics Platform"/>
            <consortium name="The Broad Institute Genome Sequencing Center for Infectious Disease"/>
            <person name="Wu L."/>
            <person name="Ma J."/>
        </authorList>
    </citation>
    <scope>NUCLEOTIDE SEQUENCE [LARGE SCALE GENOMIC DNA]</scope>
    <source>
        <strain evidence="2 3">CGMCC 1.12859</strain>
    </source>
</reference>
<dbReference type="Pfam" id="PF25949">
    <property type="entry name" value="DUF7987"/>
    <property type="match status" value="1"/>
</dbReference>
<dbReference type="InterPro" id="IPR058293">
    <property type="entry name" value="DUF7987"/>
</dbReference>
<protein>
    <submittedName>
        <fullName evidence="2">Uncharacterized protein</fullName>
    </submittedName>
</protein>
<keyword evidence="1" id="KW-0812">Transmembrane</keyword>
<dbReference type="EMBL" id="JBHUCZ010000011">
    <property type="protein sequence ID" value="MFD1568378.1"/>
    <property type="molecule type" value="Genomic_DNA"/>
</dbReference>
<feature type="transmembrane region" description="Helical" evidence="1">
    <location>
        <begin position="12"/>
        <end position="29"/>
    </location>
</feature>
<dbReference type="Proteomes" id="UP001597139">
    <property type="component" value="Unassembled WGS sequence"/>
</dbReference>
<accession>A0ABD6BW78</accession>
<evidence type="ECO:0000313" key="2">
    <source>
        <dbReference type="EMBL" id="MFD1568378.1"/>
    </source>
</evidence>
<comment type="caution">
    <text evidence="2">The sequence shown here is derived from an EMBL/GenBank/DDBJ whole genome shotgun (WGS) entry which is preliminary data.</text>
</comment>